<dbReference type="InterPro" id="IPR039353">
    <property type="entry name" value="TF_Adf1"/>
</dbReference>
<dbReference type="PANTHER" id="PTHR12243">
    <property type="entry name" value="MADF DOMAIN TRANSCRIPTION FACTOR"/>
    <property type="match status" value="1"/>
</dbReference>
<evidence type="ECO:0000313" key="4">
    <source>
        <dbReference type="EMBL" id="KFM83310.1"/>
    </source>
</evidence>
<sequence>MASHGVGSQADLEKQLISKVYEHDFLYAVDAVHYRDRHMRAMAWTEIGKELGMPASQCKDMWRKLRNCYLNAINRRQGKNIPKWKYEDEMSFLLPFIEIRSPENDTELHSQSSSLSNLSVSYNEGNVDNSMFSEREDSPEMILPGTSNLIPKKEPEDEMHDVVPAPKRKINFRRDRMVERPVSNTVHDETEMFFLSISETVKRLPPIDQAKIKMELCKLVYEAEIRQLESRSGNS</sequence>
<evidence type="ECO:0000313" key="5">
    <source>
        <dbReference type="Proteomes" id="UP000054359"/>
    </source>
</evidence>
<name>A0A087V121_STEMI</name>
<feature type="domain" description="BESS" evidence="3">
    <location>
        <begin position="187"/>
        <end position="226"/>
    </location>
</feature>
<dbReference type="PROSITE" id="PS51031">
    <property type="entry name" value="BESS"/>
    <property type="match status" value="1"/>
</dbReference>
<dbReference type="GO" id="GO:0006357">
    <property type="term" value="P:regulation of transcription by RNA polymerase II"/>
    <property type="evidence" value="ECO:0007669"/>
    <property type="project" value="TreeGrafter"/>
</dbReference>
<gene>
    <name evidence="4" type="ORF">X975_17636</name>
</gene>
<dbReference type="GO" id="GO:0003677">
    <property type="term" value="F:DNA binding"/>
    <property type="evidence" value="ECO:0007669"/>
    <property type="project" value="InterPro"/>
</dbReference>
<organism evidence="4 5">
    <name type="scientific">Stegodyphus mimosarum</name>
    <name type="common">African social velvet spider</name>
    <dbReference type="NCBI Taxonomy" id="407821"/>
    <lineage>
        <taxon>Eukaryota</taxon>
        <taxon>Metazoa</taxon>
        <taxon>Ecdysozoa</taxon>
        <taxon>Arthropoda</taxon>
        <taxon>Chelicerata</taxon>
        <taxon>Arachnida</taxon>
        <taxon>Araneae</taxon>
        <taxon>Araneomorphae</taxon>
        <taxon>Entelegynae</taxon>
        <taxon>Eresoidea</taxon>
        <taxon>Eresidae</taxon>
        <taxon>Stegodyphus</taxon>
    </lineage>
</organism>
<dbReference type="SMART" id="SM00595">
    <property type="entry name" value="MADF"/>
    <property type="match status" value="1"/>
</dbReference>
<dbReference type="InterPro" id="IPR004210">
    <property type="entry name" value="BESS_motif"/>
</dbReference>
<dbReference type="GO" id="GO:0005634">
    <property type="term" value="C:nucleus"/>
    <property type="evidence" value="ECO:0007669"/>
    <property type="project" value="UniProtKB-SubCell"/>
</dbReference>
<dbReference type="STRING" id="407821.A0A087V121"/>
<dbReference type="OrthoDB" id="6416242at2759"/>
<evidence type="ECO:0000259" key="3">
    <source>
        <dbReference type="PROSITE" id="PS51031"/>
    </source>
</evidence>
<dbReference type="EMBL" id="KL817457">
    <property type="protein sequence ID" value="KFM83310.1"/>
    <property type="molecule type" value="Genomic_DNA"/>
</dbReference>
<dbReference type="PANTHER" id="PTHR12243:SF67">
    <property type="entry name" value="COREPRESSOR OF PANGOLIN, ISOFORM A-RELATED"/>
    <property type="match status" value="1"/>
</dbReference>
<protein>
    <recommendedName>
        <fullName evidence="6">Transcription factor Adf-1</fullName>
    </recommendedName>
</protein>
<dbReference type="Proteomes" id="UP000054359">
    <property type="component" value="Unassembled WGS sequence"/>
</dbReference>
<dbReference type="OMA" id="RCSYRRQ"/>
<dbReference type="PROSITE" id="PS51029">
    <property type="entry name" value="MADF"/>
    <property type="match status" value="1"/>
</dbReference>
<feature type="domain" description="MADF" evidence="2">
    <location>
        <begin position="15"/>
        <end position="98"/>
    </location>
</feature>
<evidence type="ECO:0008006" key="6">
    <source>
        <dbReference type="Google" id="ProtNLM"/>
    </source>
</evidence>
<keyword evidence="1" id="KW-0539">Nucleus</keyword>
<reference evidence="4 5" key="1">
    <citation type="submission" date="2013-11" db="EMBL/GenBank/DDBJ databases">
        <title>Genome sequencing of Stegodyphus mimosarum.</title>
        <authorList>
            <person name="Bechsgaard J."/>
        </authorList>
    </citation>
    <scope>NUCLEOTIDE SEQUENCE [LARGE SCALE GENOMIC DNA]</scope>
</reference>
<evidence type="ECO:0000256" key="1">
    <source>
        <dbReference type="PROSITE-ProRule" id="PRU00371"/>
    </source>
</evidence>
<proteinExistence type="predicted"/>
<keyword evidence="5" id="KW-1185">Reference proteome</keyword>
<dbReference type="GO" id="GO:0005667">
    <property type="term" value="C:transcription regulator complex"/>
    <property type="evidence" value="ECO:0007669"/>
    <property type="project" value="TreeGrafter"/>
</dbReference>
<evidence type="ECO:0000259" key="2">
    <source>
        <dbReference type="PROSITE" id="PS51029"/>
    </source>
</evidence>
<accession>A0A087V121</accession>
<dbReference type="InterPro" id="IPR006578">
    <property type="entry name" value="MADF-dom"/>
</dbReference>
<dbReference type="Pfam" id="PF02944">
    <property type="entry name" value="BESS"/>
    <property type="match status" value="1"/>
</dbReference>
<comment type="subcellular location">
    <subcellularLocation>
        <location evidence="1">Nucleus</location>
    </subcellularLocation>
</comment>
<dbReference type="Pfam" id="PF10545">
    <property type="entry name" value="MADF_DNA_bdg"/>
    <property type="match status" value="1"/>
</dbReference>
<feature type="non-terminal residue" evidence="4">
    <location>
        <position position="235"/>
    </location>
</feature>
<dbReference type="AlphaFoldDB" id="A0A087V121"/>